<dbReference type="SMART" id="SM00355">
    <property type="entry name" value="ZnF_C2H2"/>
    <property type="match status" value="13"/>
</dbReference>
<feature type="domain" description="C2H2-type" evidence="14">
    <location>
        <begin position="608"/>
        <end position="635"/>
    </location>
</feature>
<dbReference type="FunFam" id="3.30.160.60:FF:002090">
    <property type="entry name" value="Zinc finger protein 473"/>
    <property type="match status" value="2"/>
</dbReference>
<dbReference type="OrthoDB" id="9002959at2759"/>
<evidence type="ECO:0000256" key="6">
    <source>
        <dbReference type="ARBA" id="ARBA00022771"/>
    </source>
</evidence>
<dbReference type="RefSeq" id="XP_025032654.1">
    <property type="nucleotide sequence ID" value="XM_025176886.1"/>
</dbReference>
<keyword evidence="7" id="KW-0862">Zinc</keyword>
<keyword evidence="11" id="KW-0539">Nucleus</keyword>
<feature type="domain" description="C2H2-type" evidence="14">
    <location>
        <begin position="552"/>
        <end position="579"/>
    </location>
</feature>
<dbReference type="InterPro" id="IPR001909">
    <property type="entry name" value="KRAB"/>
</dbReference>
<evidence type="ECO:0000259" key="16">
    <source>
        <dbReference type="PROSITE" id="PS50805"/>
    </source>
</evidence>
<dbReference type="InterPro" id="IPR003309">
    <property type="entry name" value="SCAN_dom"/>
</dbReference>
<dbReference type="FunFam" id="3.30.160.60:FF:002716">
    <property type="entry name" value="Zinc finger protein 212"/>
    <property type="match status" value="1"/>
</dbReference>
<feature type="compositionally biased region" description="Basic and acidic residues" evidence="13">
    <location>
        <begin position="268"/>
        <end position="282"/>
    </location>
</feature>
<dbReference type="GO" id="GO:0000981">
    <property type="term" value="F:DNA-binding transcription factor activity, RNA polymerase II-specific"/>
    <property type="evidence" value="ECO:0007669"/>
    <property type="project" value="TreeGrafter"/>
</dbReference>
<dbReference type="InterPro" id="IPR013087">
    <property type="entry name" value="Znf_C2H2_type"/>
</dbReference>
<dbReference type="GO" id="GO:0000785">
    <property type="term" value="C:chromatin"/>
    <property type="evidence" value="ECO:0007669"/>
    <property type="project" value="TreeGrafter"/>
</dbReference>
<feature type="domain" description="KRAB" evidence="16">
    <location>
        <begin position="210"/>
        <end position="284"/>
    </location>
</feature>
<dbReference type="PROSITE" id="PS50804">
    <property type="entry name" value="SCAN_BOX"/>
    <property type="match status" value="1"/>
</dbReference>
<evidence type="ECO:0000256" key="10">
    <source>
        <dbReference type="ARBA" id="ARBA00023163"/>
    </source>
</evidence>
<dbReference type="GO" id="GO:0008270">
    <property type="term" value="F:zinc ion binding"/>
    <property type="evidence" value="ECO:0007669"/>
    <property type="project" value="UniProtKB-KW"/>
</dbReference>
<dbReference type="PANTHER" id="PTHR14003:SF23">
    <property type="entry name" value="ZINC FINGER PROTEIN 143"/>
    <property type="match status" value="1"/>
</dbReference>
<keyword evidence="8" id="KW-0805">Transcription regulation</keyword>
<dbReference type="Gene3D" id="1.10.4020.10">
    <property type="entry name" value="DNA breaking-rejoining enzymes"/>
    <property type="match status" value="1"/>
</dbReference>
<dbReference type="SUPFAM" id="SSF47353">
    <property type="entry name" value="Retrovirus capsid dimerization domain-like"/>
    <property type="match status" value="1"/>
</dbReference>
<feature type="domain" description="C2H2-type" evidence="14">
    <location>
        <begin position="384"/>
        <end position="411"/>
    </location>
</feature>
<dbReference type="SUPFAM" id="SSF109640">
    <property type="entry name" value="KRAB domain (Kruppel-associated box)"/>
    <property type="match status" value="1"/>
</dbReference>
<dbReference type="SUPFAM" id="SSF57667">
    <property type="entry name" value="beta-beta-alpha zinc fingers"/>
    <property type="match status" value="7"/>
</dbReference>
<dbReference type="AlphaFoldDB" id="A0A9F5JCK5"/>
<dbReference type="SMART" id="SM00431">
    <property type="entry name" value="SCAN"/>
    <property type="match status" value="1"/>
</dbReference>
<evidence type="ECO:0000259" key="14">
    <source>
        <dbReference type="PROSITE" id="PS50157"/>
    </source>
</evidence>
<dbReference type="Proteomes" id="UP000695026">
    <property type="component" value="Unplaced"/>
</dbReference>
<evidence type="ECO:0000256" key="8">
    <source>
        <dbReference type="ARBA" id="ARBA00023015"/>
    </source>
</evidence>
<comment type="function">
    <text evidence="1">May be involved in transcriptional regulation.</text>
</comment>
<evidence type="ECO:0000256" key="3">
    <source>
        <dbReference type="ARBA" id="ARBA00006991"/>
    </source>
</evidence>
<dbReference type="FunFam" id="3.30.160.60:FF:001266">
    <property type="entry name" value="Zinc finger protein 662"/>
    <property type="match status" value="1"/>
</dbReference>
<gene>
    <name evidence="18" type="primary">LOC103065137</name>
</gene>
<dbReference type="Pfam" id="PF02023">
    <property type="entry name" value="SCAN"/>
    <property type="match status" value="1"/>
</dbReference>
<dbReference type="GO" id="GO:0005667">
    <property type="term" value="C:transcription regulator complex"/>
    <property type="evidence" value="ECO:0007669"/>
    <property type="project" value="TreeGrafter"/>
</dbReference>
<dbReference type="Pfam" id="PF01352">
    <property type="entry name" value="KRAB"/>
    <property type="match status" value="1"/>
</dbReference>
<organism evidence="17 18">
    <name type="scientific">Python bivittatus</name>
    <name type="common">Burmese python</name>
    <name type="synonym">Python molurus bivittatus</name>
    <dbReference type="NCBI Taxonomy" id="176946"/>
    <lineage>
        <taxon>Eukaryota</taxon>
        <taxon>Metazoa</taxon>
        <taxon>Chordata</taxon>
        <taxon>Craniata</taxon>
        <taxon>Vertebrata</taxon>
        <taxon>Euteleostomi</taxon>
        <taxon>Lepidosauria</taxon>
        <taxon>Squamata</taxon>
        <taxon>Bifurcata</taxon>
        <taxon>Unidentata</taxon>
        <taxon>Episquamata</taxon>
        <taxon>Toxicofera</taxon>
        <taxon>Serpentes</taxon>
        <taxon>Henophidia</taxon>
        <taxon>Pythonidae</taxon>
        <taxon>Python</taxon>
    </lineage>
</organism>
<dbReference type="Gene3D" id="3.30.160.60">
    <property type="entry name" value="Classic Zinc Finger"/>
    <property type="match status" value="13"/>
</dbReference>
<dbReference type="GO" id="GO:0000978">
    <property type="term" value="F:RNA polymerase II cis-regulatory region sequence-specific DNA binding"/>
    <property type="evidence" value="ECO:0007669"/>
    <property type="project" value="TreeGrafter"/>
</dbReference>
<feature type="domain" description="C2H2-type" evidence="14">
    <location>
        <begin position="440"/>
        <end position="467"/>
    </location>
</feature>
<comment type="subcellular location">
    <subcellularLocation>
        <location evidence="2">Nucleus</location>
    </subcellularLocation>
</comment>
<keyword evidence="5" id="KW-0677">Repeat</keyword>
<dbReference type="FunFam" id="3.30.160.60:FF:000358">
    <property type="entry name" value="zinc finger protein 24"/>
    <property type="match status" value="1"/>
</dbReference>
<dbReference type="KEGG" id="pbi:103065137"/>
<dbReference type="InterPro" id="IPR036051">
    <property type="entry name" value="KRAB_dom_sf"/>
</dbReference>
<dbReference type="PROSITE" id="PS00028">
    <property type="entry name" value="ZINC_FINGER_C2H2_1"/>
    <property type="match status" value="13"/>
</dbReference>
<feature type="domain" description="C2H2-type" evidence="14">
    <location>
        <begin position="328"/>
        <end position="355"/>
    </location>
</feature>
<dbReference type="InterPro" id="IPR036236">
    <property type="entry name" value="Znf_C2H2_sf"/>
</dbReference>
<dbReference type="FunFam" id="3.30.160.60:FF:002343">
    <property type="entry name" value="Zinc finger protein 33A"/>
    <property type="match status" value="4"/>
</dbReference>
<evidence type="ECO:0000256" key="1">
    <source>
        <dbReference type="ARBA" id="ARBA00003767"/>
    </source>
</evidence>
<evidence type="ECO:0000256" key="9">
    <source>
        <dbReference type="ARBA" id="ARBA00023125"/>
    </source>
</evidence>
<name>A0A9F5JCK5_PYTBI</name>
<dbReference type="PROSITE" id="PS50157">
    <property type="entry name" value="ZINC_FINGER_C2H2_2"/>
    <property type="match status" value="13"/>
</dbReference>
<feature type="domain" description="SCAN box" evidence="15">
    <location>
        <begin position="54"/>
        <end position="130"/>
    </location>
</feature>
<proteinExistence type="inferred from homology"/>
<dbReference type="FunFam" id="1.10.4020.10:FF:000005">
    <property type="entry name" value="Uncharacterized protein"/>
    <property type="match status" value="1"/>
</dbReference>
<dbReference type="Pfam" id="PF00096">
    <property type="entry name" value="zf-C2H2"/>
    <property type="match status" value="12"/>
</dbReference>
<feature type="domain" description="C2H2-type" evidence="14">
    <location>
        <begin position="524"/>
        <end position="551"/>
    </location>
</feature>
<dbReference type="CDD" id="cd07765">
    <property type="entry name" value="KRAB_A-box"/>
    <property type="match status" value="1"/>
</dbReference>
<dbReference type="Gene3D" id="6.10.140.140">
    <property type="match status" value="1"/>
</dbReference>
<feature type="domain" description="C2H2-type" evidence="14">
    <location>
        <begin position="496"/>
        <end position="523"/>
    </location>
</feature>
<evidence type="ECO:0000256" key="2">
    <source>
        <dbReference type="ARBA" id="ARBA00004123"/>
    </source>
</evidence>
<keyword evidence="6 12" id="KW-0863">Zinc-finger</keyword>
<dbReference type="CDD" id="cd07936">
    <property type="entry name" value="SCAN"/>
    <property type="match status" value="1"/>
</dbReference>
<dbReference type="OMA" id="ECMPESS"/>
<evidence type="ECO:0000256" key="5">
    <source>
        <dbReference type="ARBA" id="ARBA00022737"/>
    </source>
</evidence>
<feature type="domain" description="C2H2-type" evidence="14">
    <location>
        <begin position="412"/>
        <end position="439"/>
    </location>
</feature>
<sequence>MECGSVMEEGGSAGLQAGKSPYTIQAGSSEEFLERTAPKFLAENVPSVEAQCWRFRQFSYLEGVGPREVCSQLYHLCCQWLKPEQHTKNQILDLVVLEQFLTVLPLEMKNWVRECMPESSSQAVALAEGFLLSQVEEAEQVHGALEVVPDKPQAALFDAGAQLLALEISQEVDGEAALWGDRIIPTLYPCSTLPYGGTETTSVQPDQDPVTCEEVAVCFTEEEWALLDSEQKALHGAVMAENWKTVASLGTVSYQLSGGEGESSGQSEVERKRSDSPVYREDDVAETGLPRRPHKRRERSECLVCEKTFSYKSSLKAHWKLHTGEKPFQCSECRKSFSKSTYLVYHQRIHTGERPYQCSDCGKSFSVSKYLTSHQTIHTGEKPFKCSECGKGFRQNSDLSTHQRTHTGEKPYRCLECGKSFSQSSSFNKHQRIHTGEKPYTCSECGKSFVASAYLTSHQRVHTGKRPYTCTLCGKGFTKSPHLVFHQSIHTGEKPYKCPECGKSFTQKANLTSHQRIHTGEKPYQCLECGKSFTLKGNLTTHQRTHTGEKPYKCLECGKSFSHCTSLNSHQTTHTRVKPYKCLECGKNFSTRKYLSYHQRIHTGENLFKCLECGKSFCVSTSLTLHQRIHTGEKPYKCLECGRTFTQSSSLNSHQRSHRGETVDMQGGYNEHHLQYNPSLKWTTVNMPIVKYDV</sequence>
<feature type="domain" description="C2H2-type" evidence="14">
    <location>
        <begin position="580"/>
        <end position="607"/>
    </location>
</feature>
<accession>A0A9F5JCK5</accession>
<evidence type="ECO:0000259" key="15">
    <source>
        <dbReference type="PROSITE" id="PS50804"/>
    </source>
</evidence>
<keyword evidence="10" id="KW-0804">Transcription</keyword>
<evidence type="ECO:0000313" key="18">
    <source>
        <dbReference type="RefSeq" id="XP_025032654.1"/>
    </source>
</evidence>
<dbReference type="PANTHER" id="PTHR14003">
    <property type="entry name" value="TRANSCRIPTIONAL REPRESSOR PROTEIN YY"/>
    <property type="match status" value="1"/>
</dbReference>
<keyword evidence="17" id="KW-1185">Reference proteome</keyword>
<evidence type="ECO:0000256" key="7">
    <source>
        <dbReference type="ARBA" id="ARBA00022833"/>
    </source>
</evidence>
<feature type="domain" description="C2H2-type" evidence="14">
    <location>
        <begin position="356"/>
        <end position="383"/>
    </location>
</feature>
<dbReference type="PROSITE" id="PS50805">
    <property type="entry name" value="KRAB"/>
    <property type="match status" value="1"/>
</dbReference>
<evidence type="ECO:0000256" key="4">
    <source>
        <dbReference type="ARBA" id="ARBA00022723"/>
    </source>
</evidence>
<dbReference type="GO" id="GO:0031519">
    <property type="term" value="C:PcG protein complex"/>
    <property type="evidence" value="ECO:0007669"/>
    <property type="project" value="TreeGrafter"/>
</dbReference>
<dbReference type="SMART" id="SM00349">
    <property type="entry name" value="KRAB"/>
    <property type="match status" value="1"/>
</dbReference>
<reference evidence="18" key="1">
    <citation type="submission" date="2025-08" db="UniProtKB">
        <authorList>
            <consortium name="RefSeq"/>
        </authorList>
    </citation>
    <scope>IDENTIFICATION</scope>
    <source>
        <tissue evidence="18">Liver</tissue>
    </source>
</reference>
<feature type="domain" description="C2H2-type" evidence="14">
    <location>
        <begin position="468"/>
        <end position="495"/>
    </location>
</feature>
<dbReference type="FunFam" id="3.30.160.60:FF:000295">
    <property type="entry name" value="zinc finger protein 19"/>
    <property type="match status" value="3"/>
</dbReference>
<keyword evidence="9" id="KW-0238">DNA-binding</keyword>
<evidence type="ECO:0000313" key="17">
    <source>
        <dbReference type="Proteomes" id="UP000695026"/>
    </source>
</evidence>
<keyword evidence="4" id="KW-0479">Metal-binding</keyword>
<comment type="similarity">
    <text evidence="3">Belongs to the krueppel C2H2-type zinc-finger protein family.</text>
</comment>
<feature type="region of interest" description="Disordered" evidence="13">
    <location>
        <begin position="257"/>
        <end position="294"/>
    </location>
</feature>
<evidence type="ECO:0000256" key="12">
    <source>
        <dbReference type="PROSITE-ProRule" id="PRU00042"/>
    </source>
</evidence>
<feature type="domain" description="C2H2-type" evidence="14">
    <location>
        <begin position="636"/>
        <end position="663"/>
    </location>
</feature>
<dbReference type="InterPro" id="IPR038269">
    <property type="entry name" value="SCAN_sf"/>
</dbReference>
<feature type="domain" description="C2H2-type" evidence="14">
    <location>
        <begin position="300"/>
        <end position="327"/>
    </location>
</feature>
<dbReference type="GeneID" id="103065137"/>
<evidence type="ECO:0000256" key="13">
    <source>
        <dbReference type="SAM" id="MobiDB-lite"/>
    </source>
</evidence>
<evidence type="ECO:0000256" key="11">
    <source>
        <dbReference type="ARBA" id="ARBA00023242"/>
    </source>
</evidence>
<protein>
    <submittedName>
        <fullName evidence="18">Zinc finger protein 883-like</fullName>
    </submittedName>
</protein>